<proteinExistence type="predicted"/>
<evidence type="ECO:0000259" key="1">
    <source>
        <dbReference type="Pfam" id="PF04266"/>
    </source>
</evidence>
<accession>A0A8S5PMZ5</accession>
<dbReference type="CDD" id="cd06554">
    <property type="entry name" value="ASCH_ASC-1_like"/>
    <property type="match status" value="1"/>
</dbReference>
<feature type="domain" description="ASCH" evidence="1">
    <location>
        <begin position="4"/>
        <end position="98"/>
    </location>
</feature>
<dbReference type="SUPFAM" id="SSF88697">
    <property type="entry name" value="PUA domain-like"/>
    <property type="match status" value="1"/>
</dbReference>
<dbReference type="Pfam" id="PF04266">
    <property type="entry name" value="ASCH"/>
    <property type="match status" value="1"/>
</dbReference>
<organism evidence="2">
    <name type="scientific">Caudovirales sp. ctIsq18</name>
    <dbReference type="NCBI Taxonomy" id="2825762"/>
    <lineage>
        <taxon>Viruses</taxon>
        <taxon>Duplodnaviria</taxon>
        <taxon>Heunggongvirae</taxon>
        <taxon>Uroviricota</taxon>
        <taxon>Caudoviricetes</taxon>
    </lineage>
</organism>
<evidence type="ECO:0000313" key="2">
    <source>
        <dbReference type="EMBL" id="DAE07817.1"/>
    </source>
</evidence>
<dbReference type="EMBL" id="BK015458">
    <property type="protein sequence ID" value="DAE07817.1"/>
    <property type="molecule type" value="Genomic_DNA"/>
</dbReference>
<dbReference type="InterPro" id="IPR015947">
    <property type="entry name" value="PUA-like_sf"/>
</dbReference>
<dbReference type="Gene3D" id="2.30.130.30">
    <property type="entry name" value="Hypothetical protein"/>
    <property type="match status" value="1"/>
</dbReference>
<name>A0A8S5PMZ5_9CAUD</name>
<reference evidence="2" key="1">
    <citation type="journal article" date="2021" name="Proc. Natl. Acad. Sci. U.S.A.">
        <title>A Catalog of Tens of Thousands of Viruses from Human Metagenomes Reveals Hidden Associations with Chronic Diseases.</title>
        <authorList>
            <person name="Tisza M.J."/>
            <person name="Buck C.B."/>
        </authorList>
    </citation>
    <scope>NUCLEOTIDE SEQUENCE</scope>
    <source>
        <strain evidence="2">CtIsq18</strain>
    </source>
</reference>
<dbReference type="InterPro" id="IPR007374">
    <property type="entry name" value="ASCH_domain"/>
</dbReference>
<sequence>MKALTIIQPWATLIASGHKMNETRSWKTNYRGEVLIHAGKNPKDYTSGCYIDDPDGRYFQAAGITPNNFDELPRGSIIGKATLVDCVHINKEFRDHLKRSNPAEHAFGDYRIGRYAWVFENPVLFEEPIPARGRQGLWNWEDDANAGSAYH</sequence>
<protein>
    <submittedName>
        <fullName evidence="2">ASCH domain protein</fullName>
    </submittedName>
</protein>